<gene>
    <name evidence="1" type="ORF">NITMOv2_3046</name>
</gene>
<sequence length="108" mass="12563">MSDAFKALRELEWLKKAHPVPRSSHTYTFNQNKKKVLEADRIEGISSIHTWFGAGPAWELIEEVIGLGAYGKTLTVLRPIIPEQDEVDEEEQEFERDLIESWTPRFHK</sequence>
<proteinExistence type="predicted"/>
<dbReference type="PATRIC" id="fig|42253.5.peg.3006"/>
<dbReference type="Proteomes" id="UP000069205">
    <property type="component" value="Chromosome"/>
</dbReference>
<dbReference type="AlphaFoldDB" id="A0A0K2GES0"/>
<name>A0A0K2GES0_NITMO</name>
<evidence type="ECO:0000313" key="1">
    <source>
        <dbReference type="EMBL" id="ALA59445.1"/>
    </source>
</evidence>
<dbReference type="KEGG" id="nmv:NITMOv2_3046"/>
<keyword evidence="2" id="KW-1185">Reference proteome</keyword>
<evidence type="ECO:0000313" key="2">
    <source>
        <dbReference type="Proteomes" id="UP000069205"/>
    </source>
</evidence>
<reference evidence="1 2" key="1">
    <citation type="journal article" date="2015" name="Proc. Natl. Acad. Sci. U.S.A.">
        <title>Expanded metabolic versatility of ubiquitous nitrite-oxidizing bacteria from the genus Nitrospira.</title>
        <authorList>
            <person name="Koch H."/>
            <person name="Lucker S."/>
            <person name="Albertsen M."/>
            <person name="Kitzinger K."/>
            <person name="Herbold C."/>
            <person name="Spieck E."/>
            <person name="Nielsen P.H."/>
            <person name="Wagner M."/>
            <person name="Daims H."/>
        </authorList>
    </citation>
    <scope>NUCLEOTIDE SEQUENCE [LARGE SCALE GENOMIC DNA]</scope>
    <source>
        <strain evidence="1 2">NSP M-1</strain>
    </source>
</reference>
<protein>
    <submittedName>
        <fullName evidence="1">Uncharacterized protein</fullName>
    </submittedName>
</protein>
<organism evidence="1 2">
    <name type="scientific">Nitrospira moscoviensis</name>
    <dbReference type="NCBI Taxonomy" id="42253"/>
    <lineage>
        <taxon>Bacteria</taxon>
        <taxon>Pseudomonadati</taxon>
        <taxon>Nitrospirota</taxon>
        <taxon>Nitrospiria</taxon>
        <taxon>Nitrospirales</taxon>
        <taxon>Nitrospiraceae</taxon>
        <taxon>Nitrospira</taxon>
    </lineage>
</organism>
<accession>A0A0K2GES0</accession>
<dbReference type="EMBL" id="CP011801">
    <property type="protein sequence ID" value="ALA59445.1"/>
    <property type="molecule type" value="Genomic_DNA"/>
</dbReference>
<dbReference type="STRING" id="42253.NITMOv2_3046"/>